<feature type="domain" description="O-methyltransferase C-terminal" evidence="5">
    <location>
        <begin position="274"/>
        <end position="436"/>
    </location>
</feature>
<protein>
    <submittedName>
        <fullName evidence="6">O-methyltransferase</fullName>
    </submittedName>
</protein>
<dbReference type="PANTHER" id="PTHR43712">
    <property type="entry name" value="PUTATIVE (AFU_ORTHOLOGUE AFUA_4G14580)-RELATED"/>
    <property type="match status" value="1"/>
</dbReference>
<sequence length="453" mass="50404">MATTKETSIKTESEKPIVKLVTEEQEPDTAGRKSVAKPATNSLVQLAAIITRETEKLDRYIKESGAPAPSFDIDGPLDFPTLPDEIKTAREEIVRATKELGDLVTGPREALRWMAWDHNNSLSLHAIYHYRIAKSFPIDETASYAQIAEKVGMDEGNVRRFLRHAMTNRIFREVDPDTIAHTAASRVLAEDVAMDDWVGFIVEDVWPAASQTISALKSHPSASEPTQTGFCASNNTTDIEPMFVTLGKSPARAKRFGGAMASLTGGVGYELSHLLSMYPWASLPHTATIVDIGGSHGFVCLELAKHNPDMRFIVQDLPKMIASAPTYAELDADVRDRVTFQAHDFFTEQPVKGADVYFFRWILHNHSDKYSVKMLRALIPALKKGARVVINDHVLREGFGAEGLWDEKIIRTMDLVMLTLLNAKERDEAGFRALFGAVDSRFRFVGVRREEGC</sequence>
<dbReference type="AlphaFoldDB" id="A0A8H8RQM4"/>
<dbReference type="OrthoDB" id="1606438at2759"/>
<dbReference type="PANTHER" id="PTHR43712:SF16">
    <property type="entry name" value="O-METHYLTRANSFERASE ELCB"/>
    <property type="match status" value="1"/>
</dbReference>
<dbReference type="InterPro" id="IPR036388">
    <property type="entry name" value="WH-like_DNA-bd_sf"/>
</dbReference>
<accession>A0A8H8RQM4</accession>
<dbReference type="Pfam" id="PF00891">
    <property type="entry name" value="Methyltransf_2"/>
    <property type="match status" value="1"/>
</dbReference>
<name>A0A8H8RQM4_9HELO</name>
<evidence type="ECO:0000259" key="5">
    <source>
        <dbReference type="Pfam" id="PF00891"/>
    </source>
</evidence>
<evidence type="ECO:0000256" key="2">
    <source>
        <dbReference type="ARBA" id="ARBA00022679"/>
    </source>
</evidence>
<keyword evidence="3" id="KW-0949">S-adenosyl-L-methionine</keyword>
<dbReference type="InterPro" id="IPR029063">
    <property type="entry name" value="SAM-dependent_MTases_sf"/>
</dbReference>
<organism evidence="6 7">
    <name type="scientific">Lachnellula occidentalis</name>
    <dbReference type="NCBI Taxonomy" id="215460"/>
    <lineage>
        <taxon>Eukaryota</taxon>
        <taxon>Fungi</taxon>
        <taxon>Dikarya</taxon>
        <taxon>Ascomycota</taxon>
        <taxon>Pezizomycotina</taxon>
        <taxon>Leotiomycetes</taxon>
        <taxon>Helotiales</taxon>
        <taxon>Lachnaceae</taxon>
        <taxon>Lachnellula</taxon>
    </lineage>
</organism>
<dbReference type="SUPFAM" id="SSF53335">
    <property type="entry name" value="S-adenosyl-L-methionine-dependent methyltransferases"/>
    <property type="match status" value="1"/>
</dbReference>
<reference evidence="6 7" key="1">
    <citation type="submission" date="2018-05" db="EMBL/GenBank/DDBJ databases">
        <title>Genome sequencing and assembly of the regulated plant pathogen Lachnellula willkommii and related sister species for the development of diagnostic species identification markers.</title>
        <authorList>
            <person name="Giroux E."/>
            <person name="Bilodeau G."/>
        </authorList>
    </citation>
    <scope>NUCLEOTIDE SEQUENCE [LARGE SCALE GENOMIC DNA]</scope>
    <source>
        <strain evidence="6 7">CBS 160.35</strain>
    </source>
</reference>
<dbReference type="InterPro" id="IPR036390">
    <property type="entry name" value="WH_DNA-bd_sf"/>
</dbReference>
<keyword evidence="2 6" id="KW-0808">Transferase</keyword>
<dbReference type="EMBL" id="QGMI01000590">
    <property type="protein sequence ID" value="TVY38585.1"/>
    <property type="molecule type" value="Genomic_DNA"/>
</dbReference>
<dbReference type="Proteomes" id="UP000443090">
    <property type="component" value="Unassembled WGS sequence"/>
</dbReference>
<dbReference type="Gene3D" id="1.10.10.10">
    <property type="entry name" value="Winged helix-like DNA-binding domain superfamily/Winged helix DNA-binding domain"/>
    <property type="match status" value="1"/>
</dbReference>
<feature type="non-terminal residue" evidence="6">
    <location>
        <position position="453"/>
    </location>
</feature>
<feature type="region of interest" description="Disordered" evidence="4">
    <location>
        <begin position="1"/>
        <end position="37"/>
    </location>
</feature>
<dbReference type="PROSITE" id="PS51683">
    <property type="entry name" value="SAM_OMT_II"/>
    <property type="match status" value="1"/>
</dbReference>
<evidence type="ECO:0000256" key="1">
    <source>
        <dbReference type="ARBA" id="ARBA00022603"/>
    </source>
</evidence>
<dbReference type="CDD" id="cd02440">
    <property type="entry name" value="AdoMet_MTases"/>
    <property type="match status" value="1"/>
</dbReference>
<comment type="caution">
    <text evidence="6">The sequence shown here is derived from an EMBL/GenBank/DDBJ whole genome shotgun (WGS) entry which is preliminary data.</text>
</comment>
<dbReference type="GO" id="GO:0008171">
    <property type="term" value="F:O-methyltransferase activity"/>
    <property type="evidence" value="ECO:0007669"/>
    <property type="project" value="InterPro"/>
</dbReference>
<dbReference type="GO" id="GO:0032259">
    <property type="term" value="P:methylation"/>
    <property type="evidence" value="ECO:0007669"/>
    <property type="project" value="UniProtKB-KW"/>
</dbReference>
<keyword evidence="1 6" id="KW-0489">Methyltransferase</keyword>
<evidence type="ECO:0000313" key="7">
    <source>
        <dbReference type="Proteomes" id="UP000443090"/>
    </source>
</evidence>
<evidence type="ECO:0000313" key="6">
    <source>
        <dbReference type="EMBL" id="TVY38585.1"/>
    </source>
</evidence>
<evidence type="ECO:0000256" key="3">
    <source>
        <dbReference type="ARBA" id="ARBA00022691"/>
    </source>
</evidence>
<dbReference type="InterPro" id="IPR001077">
    <property type="entry name" value="COMT_C"/>
</dbReference>
<dbReference type="SUPFAM" id="SSF46785">
    <property type="entry name" value="Winged helix' DNA-binding domain"/>
    <property type="match status" value="1"/>
</dbReference>
<dbReference type="Gene3D" id="3.40.50.150">
    <property type="entry name" value="Vaccinia Virus protein VP39"/>
    <property type="match status" value="1"/>
</dbReference>
<gene>
    <name evidence="6" type="primary">gsfB_1</name>
    <name evidence="6" type="ORF">LOCC1_G008245</name>
</gene>
<keyword evidence="7" id="KW-1185">Reference proteome</keyword>
<evidence type="ECO:0000256" key="4">
    <source>
        <dbReference type="SAM" id="MobiDB-lite"/>
    </source>
</evidence>
<proteinExistence type="predicted"/>
<dbReference type="InterPro" id="IPR016461">
    <property type="entry name" value="COMT-like"/>
</dbReference>
<feature type="compositionally biased region" description="Basic and acidic residues" evidence="4">
    <location>
        <begin position="7"/>
        <end position="17"/>
    </location>
</feature>